<organism evidence="9 10">
    <name type="scientific">Phytophthora fragariae</name>
    <dbReference type="NCBI Taxonomy" id="53985"/>
    <lineage>
        <taxon>Eukaryota</taxon>
        <taxon>Sar</taxon>
        <taxon>Stramenopiles</taxon>
        <taxon>Oomycota</taxon>
        <taxon>Peronosporomycetes</taxon>
        <taxon>Peronosporales</taxon>
        <taxon>Peronosporaceae</taxon>
        <taxon>Phytophthora</taxon>
    </lineage>
</organism>
<dbReference type="Gene3D" id="3.30.800.10">
    <property type="entry name" value="Phosphatidylinositol Phosphate Kinase II Beta"/>
    <property type="match status" value="1"/>
</dbReference>
<evidence type="ECO:0000313" key="10">
    <source>
        <dbReference type="Proteomes" id="UP000460718"/>
    </source>
</evidence>
<evidence type="ECO:0008006" key="11">
    <source>
        <dbReference type="Google" id="ProtNLM"/>
    </source>
</evidence>
<feature type="transmembrane region" description="Helical" evidence="6">
    <location>
        <begin position="129"/>
        <end position="150"/>
    </location>
</feature>
<dbReference type="SMART" id="SM00330">
    <property type="entry name" value="PIPKc"/>
    <property type="match status" value="1"/>
</dbReference>
<dbReference type="InterPro" id="IPR023610">
    <property type="entry name" value="PInositol-4/5-P-5/4-kinase"/>
</dbReference>
<evidence type="ECO:0000259" key="8">
    <source>
        <dbReference type="PROSITE" id="PS51455"/>
    </source>
</evidence>
<name>A0A6A3MH80_9STRA</name>
<dbReference type="Proteomes" id="UP000460718">
    <property type="component" value="Unassembled WGS sequence"/>
</dbReference>
<dbReference type="SUPFAM" id="SSF56104">
    <property type="entry name" value="SAICAR synthase-like"/>
    <property type="match status" value="2"/>
</dbReference>
<feature type="transmembrane region" description="Helical" evidence="6">
    <location>
        <begin position="210"/>
        <end position="233"/>
    </location>
</feature>
<sequence>MVVCIPDTTQSAAASSSVSSATDSANLFGRRLLQLASTSTSASSSGSSDGDYVQLENEFPGAVAISTIVNALSLLGFAFILTTYLLFPPVRKQHSSLLVWVALMGMLFHGTVLGQTSASYGNCCTTAPVIQLALLSHELYFFALAFNFYFTTKYPFRSSRWLNPIYQVAVWAISIAVAIVAWQLGTGRVSSYGYCWYSAEYDGDSDDGEFILLEIFFIPVCAGYCVSIGWYILATKRVRLTMGGSAQTRTNLDSMRSFLFWSFSLWMVVTIPYILRHRNVVATNSAAEKVLRFLGRVAIAFLGTGSAILWTKSMGILKTFKLWRQRNWDDYFKVYDASWVLRREILYFATKGIQLGASSAKGIPEDDSINPNVESIFSFTQRSGIFPWQLRLGVVSQTPSVLSFELDGTTSDQKAIFRDFEPEVFHEIRRMSGISRESYIQSFKGSTRERFSEGKSGSFLYYTGDQTYILKTCTPAEQKYLLYILPQYMAHLRRNPNSYLCRYVGCHELVMEHHSVLFIVLTNILNNPSVNIDELYDLKGAWVGRHHGDSPSGTQRVCKFCGHDFVVGMSEETCSLNPNTGFGHAEFVVGKDLNWSCRRLGLPTDVAEQLGSQLYADTEFLQRMNSMDYSLVIGLSRHKSFSTSSGGGAVLSRSGGPTVKGKLFVGGNSSDEAGYLESMSPNGATLQGLSRPRTNVAPFASDACVVNMGIIDILTPWSFKKSLERWVRVRLQCRDAKGISCMKPIPYADRFRRNVIDTVIFGRRLGSKRRIPEKQQGESIMVDFTSLSMDVNFSMDITNLSMDTSNLSMEIQNYFPSSSQDPPTHAAG</sequence>
<dbReference type="Gene3D" id="1.20.1070.10">
    <property type="entry name" value="Rhodopsin 7-helix transmembrane proteins"/>
    <property type="match status" value="1"/>
</dbReference>
<dbReference type="PANTHER" id="PTHR23086">
    <property type="entry name" value="PHOSPHATIDYLINOSITOL-4-PHOSPHATE 5-KINASE"/>
    <property type="match status" value="1"/>
</dbReference>
<dbReference type="GO" id="GO:0046854">
    <property type="term" value="P:phosphatidylinositol phosphate biosynthetic process"/>
    <property type="evidence" value="ECO:0007669"/>
    <property type="project" value="TreeGrafter"/>
</dbReference>
<dbReference type="PROSITE" id="PS50261">
    <property type="entry name" value="G_PROTEIN_RECEP_F2_4"/>
    <property type="match status" value="1"/>
</dbReference>
<dbReference type="EMBL" id="QXFW01000017">
    <property type="protein sequence ID" value="KAE9030217.1"/>
    <property type="molecule type" value="Genomic_DNA"/>
</dbReference>
<evidence type="ECO:0000256" key="6">
    <source>
        <dbReference type="SAM" id="Phobius"/>
    </source>
</evidence>
<feature type="domain" description="PIPK" evidence="8">
    <location>
        <begin position="357"/>
        <end position="759"/>
    </location>
</feature>
<feature type="domain" description="G-protein coupled receptors family 2 profile 2" evidence="7">
    <location>
        <begin position="62"/>
        <end position="314"/>
    </location>
</feature>
<protein>
    <recommendedName>
        <fullName evidence="11">PIPK domain-containing protein</fullName>
    </recommendedName>
</protein>
<accession>A0A6A3MH80</accession>
<evidence type="ECO:0000256" key="3">
    <source>
        <dbReference type="ARBA" id="ARBA00022989"/>
    </source>
</evidence>
<dbReference type="GO" id="GO:0005524">
    <property type="term" value="F:ATP binding"/>
    <property type="evidence" value="ECO:0007669"/>
    <property type="project" value="UniProtKB-UniRule"/>
</dbReference>
<comment type="subcellular location">
    <subcellularLocation>
        <location evidence="1">Membrane</location>
        <topology evidence="1">Multi-pass membrane protein</topology>
    </subcellularLocation>
</comment>
<keyword evidence="2 6" id="KW-0812">Transmembrane</keyword>
<dbReference type="PANTHER" id="PTHR23086:SF8">
    <property type="entry name" value="PHOSPHATIDYLINOSITOL 5-PHOSPHATE 4-KINASE, ISOFORM A"/>
    <property type="match status" value="1"/>
</dbReference>
<evidence type="ECO:0000256" key="1">
    <source>
        <dbReference type="ARBA" id="ARBA00004141"/>
    </source>
</evidence>
<evidence type="ECO:0000256" key="4">
    <source>
        <dbReference type="ARBA" id="ARBA00023136"/>
    </source>
</evidence>
<keyword evidence="5" id="KW-0547">Nucleotide-binding</keyword>
<keyword evidence="5" id="KW-0808">Transferase</keyword>
<dbReference type="Pfam" id="PF01504">
    <property type="entry name" value="PIP5K"/>
    <property type="match status" value="1"/>
</dbReference>
<dbReference type="InterPro" id="IPR027483">
    <property type="entry name" value="PInositol-4-P-4/5-kinase_C_sf"/>
</dbReference>
<dbReference type="GO" id="GO:0005886">
    <property type="term" value="C:plasma membrane"/>
    <property type="evidence" value="ECO:0007669"/>
    <property type="project" value="TreeGrafter"/>
</dbReference>
<proteinExistence type="predicted"/>
<feature type="transmembrane region" description="Helical" evidence="6">
    <location>
        <begin position="258"/>
        <end position="275"/>
    </location>
</feature>
<dbReference type="GO" id="GO:0004888">
    <property type="term" value="F:transmembrane signaling receptor activity"/>
    <property type="evidence" value="ECO:0007669"/>
    <property type="project" value="InterPro"/>
</dbReference>
<gene>
    <name evidence="9" type="ORF">PF011_g703</name>
</gene>
<evidence type="ECO:0000256" key="2">
    <source>
        <dbReference type="ARBA" id="ARBA00022692"/>
    </source>
</evidence>
<dbReference type="Gene3D" id="3.30.810.10">
    <property type="entry name" value="2-Layer Sandwich"/>
    <property type="match status" value="1"/>
</dbReference>
<dbReference type="GO" id="GO:0007166">
    <property type="term" value="P:cell surface receptor signaling pathway"/>
    <property type="evidence" value="ECO:0007669"/>
    <property type="project" value="InterPro"/>
</dbReference>
<dbReference type="AlphaFoldDB" id="A0A6A3MH80"/>
<keyword evidence="3 6" id="KW-1133">Transmembrane helix</keyword>
<evidence type="ECO:0000256" key="5">
    <source>
        <dbReference type="PROSITE-ProRule" id="PRU00781"/>
    </source>
</evidence>
<evidence type="ECO:0000259" key="7">
    <source>
        <dbReference type="PROSITE" id="PS50261"/>
    </source>
</evidence>
<feature type="transmembrane region" description="Helical" evidence="6">
    <location>
        <begin position="62"/>
        <end position="85"/>
    </location>
</feature>
<comment type="caution">
    <text evidence="9">The sequence shown here is derived from an EMBL/GenBank/DDBJ whole genome shotgun (WGS) entry which is preliminary data.</text>
</comment>
<dbReference type="CDD" id="cd00139">
    <property type="entry name" value="PIPKc"/>
    <property type="match status" value="1"/>
</dbReference>
<feature type="transmembrane region" description="Helical" evidence="6">
    <location>
        <begin position="162"/>
        <end position="184"/>
    </location>
</feature>
<dbReference type="GO" id="GO:0016308">
    <property type="term" value="F:1-phosphatidylinositol-4-phosphate 5-kinase activity"/>
    <property type="evidence" value="ECO:0007669"/>
    <property type="project" value="TreeGrafter"/>
</dbReference>
<keyword evidence="5" id="KW-0418">Kinase</keyword>
<dbReference type="InterPro" id="IPR027484">
    <property type="entry name" value="PInositol-4-P-5-kinase_N"/>
</dbReference>
<evidence type="ECO:0000313" key="9">
    <source>
        <dbReference type="EMBL" id="KAE9030217.1"/>
    </source>
</evidence>
<dbReference type="PROSITE" id="PS51455">
    <property type="entry name" value="PIPK"/>
    <property type="match status" value="1"/>
</dbReference>
<dbReference type="InterPro" id="IPR002498">
    <property type="entry name" value="PInositol-4-P-4/5-kinase_core"/>
</dbReference>
<dbReference type="InterPro" id="IPR017981">
    <property type="entry name" value="GPCR_2-like_7TM"/>
</dbReference>
<feature type="transmembrane region" description="Helical" evidence="6">
    <location>
        <begin position="97"/>
        <end position="117"/>
    </location>
</feature>
<keyword evidence="4 6" id="KW-0472">Membrane</keyword>
<reference evidence="9 10" key="1">
    <citation type="submission" date="2018-09" db="EMBL/GenBank/DDBJ databases">
        <title>Genomic investigation of the strawberry pathogen Phytophthora fragariae indicates pathogenicity is determined by transcriptional variation in three key races.</title>
        <authorList>
            <person name="Adams T.M."/>
            <person name="Armitage A.D."/>
            <person name="Sobczyk M.K."/>
            <person name="Bates H.J."/>
            <person name="Dunwell J.M."/>
            <person name="Nellist C.F."/>
            <person name="Harrison R.J."/>
        </authorList>
    </citation>
    <scope>NUCLEOTIDE SEQUENCE [LARGE SCALE GENOMIC DNA]</scope>
    <source>
        <strain evidence="9 10">SCRP245</strain>
    </source>
</reference>
<keyword evidence="5" id="KW-0067">ATP-binding</keyword>